<evidence type="ECO:0000256" key="1">
    <source>
        <dbReference type="ARBA" id="ARBA00022679"/>
    </source>
</evidence>
<dbReference type="CDD" id="cd03809">
    <property type="entry name" value="GT4_MtfB-like"/>
    <property type="match status" value="1"/>
</dbReference>
<feature type="domain" description="Glycosyltransferase subfamily 4-like N-terminal" evidence="3">
    <location>
        <begin position="16"/>
        <end position="176"/>
    </location>
</feature>
<dbReference type="eggNOG" id="COG0438">
    <property type="taxonomic scope" value="Bacteria"/>
</dbReference>
<dbReference type="RefSeq" id="WP_016183465.1">
    <property type="nucleotide sequence ID" value="NZ_JXKI01000004.1"/>
</dbReference>
<protein>
    <recommendedName>
        <fullName evidence="6">Glycosyl transferase family 1 domain-containing protein</fullName>
    </recommendedName>
</protein>
<accession>S0K7A5</accession>
<dbReference type="GO" id="GO:0009103">
    <property type="term" value="P:lipopolysaccharide biosynthetic process"/>
    <property type="evidence" value="ECO:0007669"/>
    <property type="project" value="TreeGrafter"/>
</dbReference>
<name>S0K7A5_9ENTE</name>
<dbReference type="AlphaFoldDB" id="S0K7A5"/>
<sequence length="376" mass="42847">MRIGVDGNLLCGKKTGMGIVAASILKNLELDDAEIAIFVPGKLDTELTEIFKEKNFEIVNCSSANYFKWEQLVLPKAVKKYNIDVLWCPYNTAPLKVSCPTVVTVHDVIYMSLKLKEASSLYKKAGLIYRRTVVPQAVKRAKEIVTISNYAKKDICESFPVAKDKIQVIYNSTDFEVCRLNPDEEHFFFKKHKIEKPYILGFGSLESRKNSMGLIKAYKRLNQELRDKYQLVLFGFRGYKESKEYAYIKENKITNIIVLEYVSDEEKNSLYKNSIMFVFPTFSEGFGIPILEAYVNGTPVITSNVTSLPEVAGNAAVLIDPHNTDEICVETERLLMNEDKRSDLIDKGKRQLDKFDWKKSAKEMYGILKEAGGIEE</sequence>
<dbReference type="PANTHER" id="PTHR46401">
    <property type="entry name" value="GLYCOSYLTRANSFERASE WBBK-RELATED"/>
    <property type="match status" value="1"/>
</dbReference>
<evidence type="ECO:0008006" key="6">
    <source>
        <dbReference type="Google" id="ProtNLM"/>
    </source>
</evidence>
<gene>
    <name evidence="4" type="ORF">I568_01938</name>
</gene>
<reference evidence="4 5" key="1">
    <citation type="submission" date="2013-03" db="EMBL/GenBank/DDBJ databases">
        <title>The Genome Sequence of Enterococcus columbae ATCC_51263 (PacBio/Illumina hybrid assembly).</title>
        <authorList>
            <consortium name="The Broad Institute Genomics Platform"/>
            <consortium name="The Broad Institute Genome Sequencing Center for Infectious Disease"/>
            <person name="Earl A."/>
            <person name="Russ C."/>
            <person name="Gilmore M."/>
            <person name="Surin D."/>
            <person name="Walker B."/>
            <person name="Young S."/>
            <person name="Zeng Q."/>
            <person name="Gargeya S."/>
            <person name="Fitzgerald M."/>
            <person name="Haas B."/>
            <person name="Abouelleil A."/>
            <person name="Allen A.W."/>
            <person name="Alvarado L."/>
            <person name="Arachchi H.M."/>
            <person name="Berlin A.M."/>
            <person name="Chapman S.B."/>
            <person name="Gainer-Dewar J."/>
            <person name="Goldberg J."/>
            <person name="Griggs A."/>
            <person name="Gujja S."/>
            <person name="Hansen M."/>
            <person name="Howarth C."/>
            <person name="Imamovic A."/>
            <person name="Ireland A."/>
            <person name="Larimer J."/>
            <person name="McCowan C."/>
            <person name="Murphy C."/>
            <person name="Pearson M."/>
            <person name="Poon T.W."/>
            <person name="Priest M."/>
            <person name="Roberts A."/>
            <person name="Saif S."/>
            <person name="Shea T."/>
            <person name="Sisk P."/>
            <person name="Sykes S."/>
            <person name="Wortman J."/>
            <person name="Nusbaum C."/>
            <person name="Birren B."/>
        </authorList>
    </citation>
    <scope>NUCLEOTIDE SEQUENCE [LARGE SCALE GENOMIC DNA]</scope>
    <source>
        <strain evidence="4 5">ATCC 51263</strain>
    </source>
</reference>
<evidence type="ECO:0000313" key="4">
    <source>
        <dbReference type="EMBL" id="EOW80238.1"/>
    </source>
</evidence>
<dbReference type="PANTHER" id="PTHR46401:SF2">
    <property type="entry name" value="GLYCOSYLTRANSFERASE WBBK-RELATED"/>
    <property type="match status" value="1"/>
</dbReference>
<organism evidence="4 5">
    <name type="scientific">Enterococcus columbae DSM 7374 = ATCC 51263</name>
    <dbReference type="NCBI Taxonomy" id="1121865"/>
    <lineage>
        <taxon>Bacteria</taxon>
        <taxon>Bacillati</taxon>
        <taxon>Bacillota</taxon>
        <taxon>Bacilli</taxon>
        <taxon>Lactobacillales</taxon>
        <taxon>Enterococcaceae</taxon>
        <taxon>Enterococcus</taxon>
    </lineage>
</organism>
<proteinExistence type="predicted"/>
<dbReference type="Pfam" id="PF13439">
    <property type="entry name" value="Glyco_transf_4"/>
    <property type="match status" value="1"/>
</dbReference>
<dbReference type="InterPro" id="IPR028098">
    <property type="entry name" value="Glyco_trans_4-like_N"/>
</dbReference>
<evidence type="ECO:0000259" key="2">
    <source>
        <dbReference type="Pfam" id="PF00534"/>
    </source>
</evidence>
<dbReference type="SUPFAM" id="SSF53756">
    <property type="entry name" value="UDP-Glycosyltransferase/glycogen phosphorylase"/>
    <property type="match status" value="1"/>
</dbReference>
<dbReference type="Proteomes" id="UP000014113">
    <property type="component" value="Unassembled WGS sequence"/>
</dbReference>
<comment type="caution">
    <text evidence="4">The sequence shown here is derived from an EMBL/GenBank/DDBJ whole genome shotgun (WGS) entry which is preliminary data.</text>
</comment>
<dbReference type="InterPro" id="IPR001296">
    <property type="entry name" value="Glyco_trans_1"/>
</dbReference>
<dbReference type="STRING" id="1121865.OMW_01324"/>
<dbReference type="OrthoDB" id="9811865at2"/>
<feature type="domain" description="Glycosyl transferase family 1" evidence="2">
    <location>
        <begin position="184"/>
        <end position="350"/>
    </location>
</feature>
<evidence type="ECO:0000313" key="5">
    <source>
        <dbReference type="Proteomes" id="UP000014113"/>
    </source>
</evidence>
<dbReference type="GO" id="GO:0016757">
    <property type="term" value="F:glycosyltransferase activity"/>
    <property type="evidence" value="ECO:0007669"/>
    <property type="project" value="InterPro"/>
</dbReference>
<dbReference type="Gene3D" id="3.40.50.2000">
    <property type="entry name" value="Glycogen Phosphorylase B"/>
    <property type="match status" value="2"/>
</dbReference>
<dbReference type="Pfam" id="PF00534">
    <property type="entry name" value="Glycos_transf_1"/>
    <property type="match status" value="1"/>
</dbReference>
<keyword evidence="1" id="KW-0808">Transferase</keyword>
<keyword evidence="5" id="KW-1185">Reference proteome</keyword>
<dbReference type="PATRIC" id="fig|1121865.3.peg.1284"/>
<dbReference type="EMBL" id="ASWJ01000009">
    <property type="protein sequence ID" value="EOW80238.1"/>
    <property type="molecule type" value="Genomic_DNA"/>
</dbReference>
<evidence type="ECO:0000259" key="3">
    <source>
        <dbReference type="Pfam" id="PF13439"/>
    </source>
</evidence>